<evidence type="ECO:0000313" key="7">
    <source>
        <dbReference type="Proteomes" id="UP000192775"/>
    </source>
</evidence>
<comment type="subcellular location">
    <subcellularLocation>
        <location evidence="1">Cell membrane</location>
        <topology evidence="1">Multi-pass membrane protein</topology>
    </subcellularLocation>
</comment>
<keyword evidence="7" id="KW-1185">Reference proteome</keyword>
<dbReference type="KEGG" id="cphy:B5808_09730"/>
<dbReference type="CDD" id="cd06174">
    <property type="entry name" value="MFS"/>
    <property type="match status" value="1"/>
</dbReference>
<evidence type="ECO:0000256" key="1">
    <source>
        <dbReference type="ARBA" id="ARBA00004651"/>
    </source>
</evidence>
<protein>
    <submittedName>
        <fullName evidence="6">MFS transporter</fullName>
    </submittedName>
</protein>
<dbReference type="RefSeq" id="WP_085019609.1">
    <property type="nucleotide sequence ID" value="NZ_BMHD01000001.1"/>
</dbReference>
<dbReference type="PROSITE" id="PS50850">
    <property type="entry name" value="MFS"/>
    <property type="match status" value="1"/>
</dbReference>
<evidence type="ECO:0000256" key="5">
    <source>
        <dbReference type="ARBA" id="ARBA00023136"/>
    </source>
</evidence>
<keyword evidence="5" id="KW-0472">Membrane</keyword>
<keyword evidence="3" id="KW-0812">Transmembrane</keyword>
<dbReference type="InterPro" id="IPR020846">
    <property type="entry name" value="MFS_dom"/>
</dbReference>
<dbReference type="GO" id="GO:0022857">
    <property type="term" value="F:transmembrane transporter activity"/>
    <property type="evidence" value="ECO:0007669"/>
    <property type="project" value="InterPro"/>
</dbReference>
<keyword evidence="4" id="KW-1133">Transmembrane helix</keyword>
<dbReference type="STRING" id="1619308.B5808_09730"/>
<evidence type="ECO:0000256" key="2">
    <source>
        <dbReference type="ARBA" id="ARBA00022475"/>
    </source>
</evidence>
<organism evidence="6 7">
    <name type="scientific">Cnuibacter physcomitrellae</name>
    <dbReference type="NCBI Taxonomy" id="1619308"/>
    <lineage>
        <taxon>Bacteria</taxon>
        <taxon>Bacillati</taxon>
        <taxon>Actinomycetota</taxon>
        <taxon>Actinomycetes</taxon>
        <taxon>Micrococcales</taxon>
        <taxon>Microbacteriaceae</taxon>
        <taxon>Cnuibacter</taxon>
    </lineage>
</organism>
<dbReference type="Gene3D" id="1.20.1250.20">
    <property type="entry name" value="MFS general substrate transporter like domains"/>
    <property type="match status" value="2"/>
</dbReference>
<dbReference type="AlphaFoldDB" id="A0A1X9LNE8"/>
<dbReference type="SUPFAM" id="SSF103473">
    <property type="entry name" value="MFS general substrate transporter"/>
    <property type="match status" value="1"/>
</dbReference>
<dbReference type="PANTHER" id="PTHR43124">
    <property type="entry name" value="PURINE EFFLUX PUMP PBUE"/>
    <property type="match status" value="1"/>
</dbReference>
<evidence type="ECO:0000313" key="6">
    <source>
        <dbReference type="EMBL" id="ARJ05471.1"/>
    </source>
</evidence>
<dbReference type="InterPro" id="IPR050189">
    <property type="entry name" value="MFS_Efflux_Transporters"/>
</dbReference>
<reference evidence="6 7" key="1">
    <citation type="submission" date="2017-04" db="EMBL/GenBank/DDBJ databases">
        <authorList>
            <person name="Afonso C.L."/>
            <person name="Miller P.J."/>
            <person name="Scott M.A."/>
            <person name="Spackman E."/>
            <person name="Goraichik I."/>
            <person name="Dimitrov K.M."/>
            <person name="Suarez D.L."/>
            <person name="Swayne D.E."/>
        </authorList>
    </citation>
    <scope>NUCLEOTIDE SEQUENCE [LARGE SCALE GENOMIC DNA]</scope>
    <source>
        <strain evidence="7">XA(T)</strain>
    </source>
</reference>
<sequence>MNSARSWLVFGVGVFAYTAAVLQRTTIGVAGVSAAERFESSAALLSSLAVLQLVVYAAWQIPFGILLDRVGPKALICGGSIVMVAGQLVLAFAPTIEPAILGRILVGTGDAAVFISVIRLTSSWFQGRIVPQLSQWVGNIGQFGQILSAIPFALILHSFGWTPAFSAAAGLSLLAFLLGIALLADRPRSAPEPAKAADIREALSGLRAALRRPGTQLGFWSHFVSQSSGTVFALFWGYPFLVSAVGLPPEAASSLLVVIVISGVIAGPILGLLTARFPLRRSNLVLGITLAILAVWTAVILWPGIPPLWLIIVLLVVLGVGGPGSLIGFDFARSFNPMRSLGSANGIVNVGGFLASFVMMFVIGLLLDIQLDTGVSSTLYELDAFRRAFLVQYVVIGFGLVMLVRARRRTRRRLEQDEGITVGPIWVALIRAWRRRGA</sequence>
<name>A0A1X9LNE8_9MICO</name>
<dbReference type="PANTHER" id="PTHR43124:SF3">
    <property type="entry name" value="CHLORAMPHENICOL EFFLUX PUMP RV0191"/>
    <property type="match status" value="1"/>
</dbReference>
<dbReference type="InterPro" id="IPR036259">
    <property type="entry name" value="MFS_trans_sf"/>
</dbReference>
<dbReference type="EMBL" id="CP020715">
    <property type="protein sequence ID" value="ARJ05471.1"/>
    <property type="molecule type" value="Genomic_DNA"/>
</dbReference>
<dbReference type="GO" id="GO:0005886">
    <property type="term" value="C:plasma membrane"/>
    <property type="evidence" value="ECO:0007669"/>
    <property type="project" value="UniProtKB-SubCell"/>
</dbReference>
<evidence type="ECO:0000256" key="4">
    <source>
        <dbReference type="ARBA" id="ARBA00022989"/>
    </source>
</evidence>
<keyword evidence="2" id="KW-1003">Cell membrane</keyword>
<dbReference type="Pfam" id="PF07690">
    <property type="entry name" value="MFS_1"/>
    <property type="match status" value="1"/>
</dbReference>
<gene>
    <name evidence="6" type="ORF">B5808_09730</name>
</gene>
<evidence type="ECO:0000256" key="3">
    <source>
        <dbReference type="ARBA" id="ARBA00022692"/>
    </source>
</evidence>
<dbReference type="Proteomes" id="UP000192775">
    <property type="component" value="Chromosome"/>
</dbReference>
<accession>A0A1X9LNE8</accession>
<dbReference type="InterPro" id="IPR011701">
    <property type="entry name" value="MFS"/>
</dbReference>
<proteinExistence type="predicted"/>